<gene>
    <name evidence="5" type="ORF">A458_10520</name>
</gene>
<reference evidence="5 6" key="1">
    <citation type="journal article" date="2012" name="J. Bacteriol.">
        <title>Complete Genome Sequence of the Naphthalene-Degrading Bacterium Pseudomonas stutzeri AN10 (CCUG 29243).</title>
        <authorList>
            <person name="Brunet-Galmes I."/>
            <person name="Busquets A."/>
            <person name="Pena A."/>
            <person name="Gomila M."/>
            <person name="Nogales B."/>
            <person name="Garcia-Valdes E."/>
            <person name="Lalucat J."/>
            <person name="Bennasar A."/>
            <person name="Bosch R."/>
        </authorList>
    </citation>
    <scope>NUCLEOTIDE SEQUENCE [LARGE SCALE GENOMIC DNA]</scope>
    <source>
        <strain evidence="5 6">CCUG 29243</strain>
    </source>
</reference>
<sequence>MIETWDESEGDHMSLQHTSRSSLVERVIEQMRSQINAGEWTPGMRIPTESQLSNSLGVGRNTVREAVRALVHTGVLEVRQGAGTFVLSSRDPSGLLQRLDHAALHDQLEVRRALEVEAARLAASRRTDEDLQTIRDALGARGTWTDDASLEAFVERDADFHLSIVRASHNTTLLEMYQFFWAGLQNTIAKTEGEQQLPEPTYAAHAAVYDAIARGCPEQAAIAASELLTPALETLASTLETDSRNADTRE</sequence>
<dbReference type="InterPro" id="IPR008920">
    <property type="entry name" value="TF_FadR/GntR_C"/>
</dbReference>
<protein>
    <submittedName>
        <fullName evidence="5">Transcriptional regulator</fullName>
    </submittedName>
</protein>
<dbReference type="GO" id="GO:0003700">
    <property type="term" value="F:DNA-binding transcription factor activity"/>
    <property type="evidence" value="ECO:0007669"/>
    <property type="project" value="InterPro"/>
</dbReference>
<feature type="domain" description="HTH gntR-type" evidence="4">
    <location>
        <begin position="21"/>
        <end position="89"/>
    </location>
</feature>
<dbReference type="HOGENOM" id="CLU_017584_9_2_6"/>
<evidence type="ECO:0000256" key="2">
    <source>
        <dbReference type="ARBA" id="ARBA00023125"/>
    </source>
</evidence>
<dbReference type="Gene3D" id="1.20.120.530">
    <property type="entry name" value="GntR ligand-binding domain-like"/>
    <property type="match status" value="1"/>
</dbReference>
<dbReference type="SUPFAM" id="SSF46785">
    <property type="entry name" value="Winged helix' DNA-binding domain"/>
    <property type="match status" value="1"/>
</dbReference>
<name>I4CTD4_STUST</name>
<keyword evidence="3" id="KW-0804">Transcription</keyword>
<dbReference type="PRINTS" id="PR00035">
    <property type="entry name" value="HTHGNTR"/>
</dbReference>
<dbReference type="KEGG" id="psc:A458_10520"/>
<dbReference type="InterPro" id="IPR011711">
    <property type="entry name" value="GntR_C"/>
</dbReference>
<dbReference type="PATRIC" id="fig|1196835.3.peg.2114"/>
<keyword evidence="1" id="KW-0805">Transcription regulation</keyword>
<dbReference type="CDD" id="cd07377">
    <property type="entry name" value="WHTH_GntR"/>
    <property type="match status" value="1"/>
</dbReference>
<evidence type="ECO:0000259" key="4">
    <source>
        <dbReference type="PROSITE" id="PS50949"/>
    </source>
</evidence>
<dbReference type="PANTHER" id="PTHR43537">
    <property type="entry name" value="TRANSCRIPTIONAL REGULATOR, GNTR FAMILY"/>
    <property type="match status" value="1"/>
</dbReference>
<dbReference type="PROSITE" id="PS50949">
    <property type="entry name" value="HTH_GNTR"/>
    <property type="match status" value="1"/>
</dbReference>
<dbReference type="Proteomes" id="UP000006063">
    <property type="component" value="Chromosome"/>
</dbReference>
<evidence type="ECO:0000313" key="5">
    <source>
        <dbReference type="EMBL" id="AFM33341.1"/>
    </source>
</evidence>
<dbReference type="AlphaFoldDB" id="I4CTD4"/>
<dbReference type="Pfam" id="PF00392">
    <property type="entry name" value="GntR"/>
    <property type="match status" value="1"/>
</dbReference>
<dbReference type="SUPFAM" id="SSF48008">
    <property type="entry name" value="GntR ligand-binding domain-like"/>
    <property type="match status" value="1"/>
</dbReference>
<accession>I4CTD4</accession>
<evidence type="ECO:0000256" key="3">
    <source>
        <dbReference type="ARBA" id="ARBA00023163"/>
    </source>
</evidence>
<evidence type="ECO:0000256" key="1">
    <source>
        <dbReference type="ARBA" id="ARBA00023015"/>
    </source>
</evidence>
<dbReference type="Gene3D" id="1.10.10.10">
    <property type="entry name" value="Winged helix-like DNA-binding domain superfamily/Winged helix DNA-binding domain"/>
    <property type="match status" value="1"/>
</dbReference>
<dbReference type="InterPro" id="IPR036390">
    <property type="entry name" value="WH_DNA-bd_sf"/>
</dbReference>
<evidence type="ECO:0000313" key="6">
    <source>
        <dbReference type="Proteomes" id="UP000006063"/>
    </source>
</evidence>
<proteinExistence type="predicted"/>
<organism evidence="5 6">
    <name type="scientific">Stutzerimonas stutzeri CCUG 29243</name>
    <dbReference type="NCBI Taxonomy" id="1196835"/>
    <lineage>
        <taxon>Bacteria</taxon>
        <taxon>Pseudomonadati</taxon>
        <taxon>Pseudomonadota</taxon>
        <taxon>Gammaproteobacteria</taxon>
        <taxon>Pseudomonadales</taxon>
        <taxon>Pseudomonadaceae</taxon>
        <taxon>Stutzerimonas</taxon>
    </lineage>
</organism>
<dbReference type="SMART" id="SM00345">
    <property type="entry name" value="HTH_GNTR"/>
    <property type="match status" value="1"/>
</dbReference>
<keyword evidence="2" id="KW-0238">DNA-binding</keyword>
<dbReference type="eggNOG" id="COG2186">
    <property type="taxonomic scope" value="Bacteria"/>
</dbReference>
<dbReference type="SMART" id="SM00895">
    <property type="entry name" value="FCD"/>
    <property type="match status" value="1"/>
</dbReference>
<dbReference type="Pfam" id="PF07729">
    <property type="entry name" value="FCD"/>
    <property type="match status" value="1"/>
</dbReference>
<dbReference type="InterPro" id="IPR000524">
    <property type="entry name" value="Tscrpt_reg_HTH_GntR"/>
</dbReference>
<dbReference type="InterPro" id="IPR036388">
    <property type="entry name" value="WH-like_DNA-bd_sf"/>
</dbReference>
<dbReference type="EMBL" id="CP003677">
    <property type="protein sequence ID" value="AFM33341.1"/>
    <property type="molecule type" value="Genomic_DNA"/>
</dbReference>
<dbReference type="PANTHER" id="PTHR43537:SF47">
    <property type="entry name" value="REGULATORY PROTEIN GNTR HTH"/>
    <property type="match status" value="1"/>
</dbReference>
<dbReference type="GO" id="GO:0003677">
    <property type="term" value="F:DNA binding"/>
    <property type="evidence" value="ECO:0007669"/>
    <property type="project" value="UniProtKB-KW"/>
</dbReference>